<comment type="subcellular location">
    <subcellularLocation>
        <location evidence="1">Membrane</location>
    </subcellularLocation>
</comment>
<accession>A0A7L1GJ79</accession>
<name>A0A7L1GJ79_9PICI</name>
<evidence type="ECO:0000256" key="1">
    <source>
        <dbReference type="ARBA" id="ARBA00004370"/>
    </source>
</evidence>
<dbReference type="InterPro" id="IPR036179">
    <property type="entry name" value="Ig-like_dom_sf"/>
</dbReference>
<evidence type="ECO:0000256" key="2">
    <source>
        <dbReference type="ARBA" id="ARBA00022729"/>
    </source>
</evidence>
<dbReference type="InterPro" id="IPR015631">
    <property type="entry name" value="CD2/SLAM_rcpt"/>
</dbReference>
<comment type="caution">
    <text evidence="5">The sequence shown here is derived from an EMBL/GenBank/DDBJ whole genome shotgun (WGS) entry which is preliminary data.</text>
</comment>
<proteinExistence type="predicted"/>
<dbReference type="PANTHER" id="PTHR12080">
    <property type="entry name" value="SIGNALING LYMPHOCYTIC ACTIVATION MOLECULE"/>
    <property type="match status" value="1"/>
</dbReference>
<feature type="non-terminal residue" evidence="5">
    <location>
        <position position="1"/>
    </location>
</feature>
<sequence length="177" mass="20650">VELICCERRFGILGENFTFKEELYQKPFEIIWKKDKNKVAEWEGQDQVTYFWDRGSLNKENGWLTIHHLEKSDAGEYVLEYVDFERRIMQNIFFLLLDPPSEPEISCNITDVINLRCTMDFRLPVNYTWKIGSETQPSHDPEISIPKNYGPSTTVTCSIKPSQTEKSSQISLAQCSQ</sequence>
<dbReference type="Proteomes" id="UP000557230">
    <property type="component" value="Unassembled WGS sequence"/>
</dbReference>
<organism evidence="5 6">
    <name type="scientific">Indicator maculatus</name>
    <name type="common">spotted honeyguide</name>
    <dbReference type="NCBI Taxonomy" id="545262"/>
    <lineage>
        <taxon>Eukaryota</taxon>
        <taxon>Metazoa</taxon>
        <taxon>Chordata</taxon>
        <taxon>Craniata</taxon>
        <taxon>Vertebrata</taxon>
        <taxon>Euteleostomi</taxon>
        <taxon>Archelosauria</taxon>
        <taxon>Archosauria</taxon>
        <taxon>Dinosauria</taxon>
        <taxon>Saurischia</taxon>
        <taxon>Theropoda</taxon>
        <taxon>Coelurosauria</taxon>
        <taxon>Aves</taxon>
        <taxon>Neognathae</taxon>
        <taxon>Neoaves</taxon>
        <taxon>Telluraves</taxon>
        <taxon>Coraciimorphae</taxon>
        <taxon>Piciformes</taxon>
        <taxon>Indicatoridae</taxon>
        <taxon>Indicator</taxon>
    </lineage>
</organism>
<evidence type="ECO:0000256" key="4">
    <source>
        <dbReference type="ARBA" id="ARBA00023180"/>
    </source>
</evidence>
<evidence type="ECO:0000313" key="6">
    <source>
        <dbReference type="Proteomes" id="UP000557230"/>
    </source>
</evidence>
<keyword evidence="6" id="KW-1185">Reference proteome</keyword>
<reference evidence="5 6" key="1">
    <citation type="submission" date="2019-09" db="EMBL/GenBank/DDBJ databases">
        <title>Bird 10,000 Genomes (B10K) Project - Family phase.</title>
        <authorList>
            <person name="Zhang G."/>
        </authorList>
    </citation>
    <scope>NUCLEOTIDE SEQUENCE [LARGE SCALE GENOMIC DNA]</scope>
    <source>
        <strain evidence="5">B10K-DU-001-78</strain>
        <tissue evidence="5">Muscle</tissue>
    </source>
</reference>
<keyword evidence="2" id="KW-0732">Signal</keyword>
<evidence type="ECO:0000313" key="5">
    <source>
        <dbReference type="EMBL" id="NXN13740.1"/>
    </source>
</evidence>
<gene>
    <name evidence="5" type="primary">Cd58</name>
    <name evidence="5" type="ORF">INDMAC_R07200</name>
</gene>
<feature type="non-terminal residue" evidence="5">
    <location>
        <position position="177"/>
    </location>
</feature>
<dbReference type="AlphaFoldDB" id="A0A7L1GJ79"/>
<dbReference type="Gene3D" id="2.60.40.10">
    <property type="entry name" value="Immunoglobulins"/>
    <property type="match status" value="1"/>
</dbReference>
<dbReference type="GO" id="GO:0016020">
    <property type="term" value="C:membrane"/>
    <property type="evidence" value="ECO:0007669"/>
    <property type="project" value="UniProtKB-SubCell"/>
</dbReference>
<dbReference type="SUPFAM" id="SSF48726">
    <property type="entry name" value="Immunoglobulin"/>
    <property type="match status" value="1"/>
</dbReference>
<dbReference type="PANTHER" id="PTHR12080:SF55">
    <property type="entry name" value="LYMPHOCYTE FUNCTION-ASSOCIATED ANTIGEN 3"/>
    <property type="match status" value="1"/>
</dbReference>
<keyword evidence="3" id="KW-0472">Membrane</keyword>
<dbReference type="EMBL" id="VXBD01008519">
    <property type="protein sequence ID" value="NXN13740.1"/>
    <property type="molecule type" value="Genomic_DNA"/>
</dbReference>
<evidence type="ECO:0000256" key="3">
    <source>
        <dbReference type="ARBA" id="ARBA00023136"/>
    </source>
</evidence>
<keyword evidence="4" id="KW-0325">Glycoprotein</keyword>
<dbReference type="InterPro" id="IPR013783">
    <property type="entry name" value="Ig-like_fold"/>
</dbReference>
<protein>
    <submittedName>
        <fullName evidence="5">LFA3 protein</fullName>
    </submittedName>
</protein>
<dbReference type="OrthoDB" id="9427418at2759"/>